<gene>
    <name evidence="1" type="ORF">LSTR_LSTR014684</name>
</gene>
<dbReference type="InParanoid" id="A0A482XN90"/>
<sequence>MFTLNTLIRLSSNRMNTDFELRSLREFVVERKEDLESASKVVDQVLENAQANVNWMQMNYKTIIAWLTSAVNNTQRNSRLS</sequence>
<evidence type="ECO:0000313" key="1">
    <source>
        <dbReference type="EMBL" id="RZF47615.1"/>
    </source>
</evidence>
<dbReference type="Gene3D" id="1.25.50.20">
    <property type="match status" value="1"/>
</dbReference>
<keyword evidence="2" id="KW-1185">Reference proteome</keyword>
<reference evidence="1 2" key="1">
    <citation type="journal article" date="2017" name="Gigascience">
        <title>Genome sequence of the small brown planthopper, Laodelphax striatellus.</title>
        <authorList>
            <person name="Zhu J."/>
            <person name="Jiang F."/>
            <person name="Wang X."/>
            <person name="Yang P."/>
            <person name="Bao Y."/>
            <person name="Zhao W."/>
            <person name="Wang W."/>
            <person name="Lu H."/>
            <person name="Wang Q."/>
            <person name="Cui N."/>
            <person name="Li J."/>
            <person name="Chen X."/>
            <person name="Luo L."/>
            <person name="Yu J."/>
            <person name="Kang L."/>
            <person name="Cui F."/>
        </authorList>
    </citation>
    <scope>NUCLEOTIDE SEQUENCE [LARGE SCALE GENOMIC DNA]</scope>
    <source>
        <strain evidence="1">Lst14</strain>
    </source>
</reference>
<dbReference type="AlphaFoldDB" id="A0A482XN90"/>
<dbReference type="EMBL" id="QKKF02003774">
    <property type="protein sequence ID" value="RZF47615.1"/>
    <property type="molecule type" value="Genomic_DNA"/>
</dbReference>
<dbReference type="SMR" id="A0A482XN90"/>
<organism evidence="1 2">
    <name type="scientific">Laodelphax striatellus</name>
    <name type="common">Small brown planthopper</name>
    <name type="synonym">Delphax striatella</name>
    <dbReference type="NCBI Taxonomy" id="195883"/>
    <lineage>
        <taxon>Eukaryota</taxon>
        <taxon>Metazoa</taxon>
        <taxon>Ecdysozoa</taxon>
        <taxon>Arthropoda</taxon>
        <taxon>Hexapoda</taxon>
        <taxon>Insecta</taxon>
        <taxon>Pterygota</taxon>
        <taxon>Neoptera</taxon>
        <taxon>Paraneoptera</taxon>
        <taxon>Hemiptera</taxon>
        <taxon>Auchenorrhyncha</taxon>
        <taxon>Fulgoroidea</taxon>
        <taxon>Delphacidae</taxon>
        <taxon>Criomorphinae</taxon>
        <taxon>Laodelphax</taxon>
    </lineage>
</organism>
<evidence type="ECO:0000313" key="2">
    <source>
        <dbReference type="Proteomes" id="UP000291343"/>
    </source>
</evidence>
<protein>
    <submittedName>
        <fullName evidence="1">Uncharacterized protein</fullName>
    </submittedName>
</protein>
<dbReference type="OrthoDB" id="510539at2759"/>
<dbReference type="Proteomes" id="UP000291343">
    <property type="component" value="Unassembled WGS sequence"/>
</dbReference>
<dbReference type="STRING" id="195883.A0A482XN90"/>
<accession>A0A482XN90</accession>
<proteinExistence type="predicted"/>
<comment type="caution">
    <text evidence="1">The sequence shown here is derived from an EMBL/GenBank/DDBJ whole genome shotgun (WGS) entry which is preliminary data.</text>
</comment>
<name>A0A482XN90_LAOST</name>